<reference evidence="1 2" key="1">
    <citation type="submission" date="2022-03" db="EMBL/GenBank/DDBJ databases">
        <title>Complete genome of Streptomyces rimosus ssp. rimosus R7 (=ATCC 10970).</title>
        <authorList>
            <person name="Beganovic S."/>
            <person name="Ruckert C."/>
            <person name="Busche T."/>
            <person name="Kalinowski J."/>
            <person name="Wittmann C."/>
        </authorList>
    </citation>
    <scope>NUCLEOTIDE SEQUENCE [LARGE SCALE GENOMIC DNA]</scope>
    <source>
        <strain evidence="1 2">R7</strain>
    </source>
</reference>
<keyword evidence="2" id="KW-1185">Reference proteome</keyword>
<dbReference type="RefSeq" id="WP_003979501.1">
    <property type="nucleotide sequence ID" value="NZ_CP043497.1"/>
</dbReference>
<sequence length="154" mass="16797">MRRRVDHHEAGRSCDTLGLLLTVLVTAAGASDTAAGTRLPSKIAAAHPRVRDASNAYPDYCVNGAAHANCRIQVEIWDNANHRFNSAFKDDNSCARGRHPVGGSWCVSNWDPVDYGSRVTVHAYFRLYSSNRQVNDTSTNSPSTTVSYTGMAHC</sequence>
<gene>
    <name evidence="1" type="ORF">SRIMR7_38800</name>
</gene>
<organism evidence="1 2">
    <name type="scientific">Streptomyces rimosus subsp. rimosus</name>
    <dbReference type="NCBI Taxonomy" id="132474"/>
    <lineage>
        <taxon>Bacteria</taxon>
        <taxon>Bacillati</taxon>
        <taxon>Actinomycetota</taxon>
        <taxon>Actinomycetes</taxon>
        <taxon>Kitasatosporales</taxon>
        <taxon>Streptomycetaceae</taxon>
        <taxon>Streptomyces</taxon>
    </lineage>
</organism>
<dbReference type="EMBL" id="CP094298">
    <property type="protein sequence ID" value="UNZ08124.1"/>
    <property type="molecule type" value="Genomic_DNA"/>
</dbReference>
<dbReference type="GeneID" id="300254379"/>
<evidence type="ECO:0008006" key="3">
    <source>
        <dbReference type="Google" id="ProtNLM"/>
    </source>
</evidence>
<name>A0ABY3ZI77_STRRM</name>
<evidence type="ECO:0000313" key="1">
    <source>
        <dbReference type="EMBL" id="UNZ08124.1"/>
    </source>
</evidence>
<dbReference type="Proteomes" id="UP000829494">
    <property type="component" value="Chromosome"/>
</dbReference>
<proteinExistence type="predicted"/>
<protein>
    <recommendedName>
        <fullName evidence="3">Secreted protein</fullName>
    </recommendedName>
</protein>
<accession>A0ABY3ZI77</accession>
<evidence type="ECO:0000313" key="2">
    <source>
        <dbReference type="Proteomes" id="UP000829494"/>
    </source>
</evidence>